<keyword evidence="2" id="KW-0659">Purine metabolism</keyword>
<comment type="subunit">
    <text evidence="1">Homodimer.</text>
</comment>
<dbReference type="Pfam" id="PF04115">
    <property type="entry name" value="Ureidogly_lyase"/>
    <property type="match status" value="1"/>
</dbReference>
<keyword evidence="6" id="KW-1185">Reference proteome</keyword>
<reference evidence="5 6" key="1">
    <citation type="submission" date="2017-06" db="EMBL/GenBank/DDBJ databases">
        <title>Ant-infecting Ophiocordyceps genomes reveal a high diversity of potential behavioral manipulation genes and a possible major role for enterotoxins.</title>
        <authorList>
            <person name="De Bekker C."/>
            <person name="Evans H.C."/>
            <person name="Brachmann A."/>
            <person name="Hughes D.P."/>
        </authorList>
    </citation>
    <scope>NUCLEOTIDE SEQUENCE [LARGE SCALE GENOMIC DNA]</scope>
    <source>
        <strain evidence="5 6">Map64</strain>
    </source>
</reference>
<evidence type="ECO:0000256" key="2">
    <source>
        <dbReference type="ARBA" id="ARBA00022631"/>
    </source>
</evidence>
<dbReference type="EMBL" id="NJET01000071">
    <property type="protein sequence ID" value="PHH62478.1"/>
    <property type="molecule type" value="Genomic_DNA"/>
</dbReference>
<accession>A0A2C5XH64</accession>
<dbReference type="InterPro" id="IPR047233">
    <property type="entry name" value="UAH_cupin"/>
</dbReference>
<keyword evidence="3" id="KW-0456">Lyase</keyword>
<evidence type="ECO:0000256" key="3">
    <source>
        <dbReference type="ARBA" id="ARBA00023239"/>
    </source>
</evidence>
<protein>
    <recommendedName>
        <fullName evidence="7">Ureidoglycolate hydrolase</fullName>
    </recommendedName>
</protein>
<dbReference type="InterPro" id="IPR007247">
    <property type="entry name" value="Ureidogly_lyase"/>
</dbReference>
<name>A0A2C5XH64_9HYPO</name>
<dbReference type="AlphaFoldDB" id="A0A2C5XH64"/>
<evidence type="ECO:0000313" key="5">
    <source>
        <dbReference type="EMBL" id="PHH62478.1"/>
    </source>
</evidence>
<dbReference type="CDD" id="cd20298">
    <property type="entry name" value="cupin_UAH"/>
    <property type="match status" value="1"/>
</dbReference>
<dbReference type="InterPro" id="IPR011051">
    <property type="entry name" value="RmlC_Cupin_sf"/>
</dbReference>
<evidence type="ECO:0008006" key="7">
    <source>
        <dbReference type="Google" id="ProtNLM"/>
    </source>
</evidence>
<comment type="caution">
    <text evidence="5">The sequence shown here is derived from an EMBL/GenBank/DDBJ whole genome shotgun (WGS) entry which is preliminary data.</text>
</comment>
<dbReference type="Proteomes" id="UP000226192">
    <property type="component" value="Unassembled WGS sequence"/>
</dbReference>
<evidence type="ECO:0000256" key="1">
    <source>
        <dbReference type="ARBA" id="ARBA00011738"/>
    </source>
</evidence>
<dbReference type="GO" id="GO:0050385">
    <property type="term" value="F:ureidoglycolate lyase activity"/>
    <property type="evidence" value="ECO:0007669"/>
    <property type="project" value="UniProtKB-EC"/>
</dbReference>
<evidence type="ECO:0000256" key="4">
    <source>
        <dbReference type="ARBA" id="ARBA00047684"/>
    </source>
</evidence>
<dbReference type="GO" id="GO:0006144">
    <property type="term" value="P:purine nucleobase metabolic process"/>
    <property type="evidence" value="ECO:0007669"/>
    <property type="project" value="UniProtKB-KW"/>
</dbReference>
<proteinExistence type="predicted"/>
<dbReference type="PANTHER" id="PTHR21221">
    <property type="entry name" value="UREIDOGLYCOLATE HYDROLASE"/>
    <property type="match status" value="1"/>
</dbReference>
<dbReference type="STRING" id="1399860.A0A2C5XH64"/>
<dbReference type="SUPFAM" id="SSF51182">
    <property type="entry name" value="RmlC-like cupins"/>
    <property type="match status" value="1"/>
</dbReference>
<dbReference type="Gene3D" id="2.60.120.480">
    <property type="entry name" value="Ureidoglycolate hydrolase"/>
    <property type="match status" value="1"/>
</dbReference>
<sequence length="244" mass="25729">MALSMHIGQDSFVATAELLSQQAFAPFGDVVANPRPHVHPSAYSSHAASLPAGAQSANQGSAIQYRRASRIRSLYPQAPSRSAEPIASVFVCAARPLSAVAGSQRLTVRVLERHPFTTQTFSPLASSATQYLVIVAPSLPPSAQDRHLPVPAGADLPGRGLPDLSGLCAFVATSAQAVTYGPGTWHAPMMVLGPPRSTLDFVVTQFASGVANQDCQLVEFESRGSVDPRVEVRIPHVTLTTAKL</sequence>
<dbReference type="OrthoDB" id="10266039at2759"/>
<organism evidence="5 6">
    <name type="scientific">Ophiocordyceps australis</name>
    <dbReference type="NCBI Taxonomy" id="1399860"/>
    <lineage>
        <taxon>Eukaryota</taxon>
        <taxon>Fungi</taxon>
        <taxon>Dikarya</taxon>
        <taxon>Ascomycota</taxon>
        <taxon>Pezizomycotina</taxon>
        <taxon>Sordariomycetes</taxon>
        <taxon>Hypocreomycetidae</taxon>
        <taxon>Hypocreales</taxon>
        <taxon>Ophiocordycipitaceae</taxon>
        <taxon>Ophiocordyceps</taxon>
    </lineage>
</organism>
<dbReference type="GO" id="GO:0000256">
    <property type="term" value="P:allantoin catabolic process"/>
    <property type="evidence" value="ECO:0007669"/>
    <property type="project" value="InterPro"/>
</dbReference>
<dbReference type="PANTHER" id="PTHR21221:SF1">
    <property type="entry name" value="UREIDOGLYCOLATE LYASE"/>
    <property type="match status" value="1"/>
</dbReference>
<comment type="catalytic activity">
    <reaction evidence="4">
        <text>(S)-ureidoglycolate = urea + glyoxylate</text>
        <dbReference type="Rhea" id="RHEA:11304"/>
        <dbReference type="ChEBI" id="CHEBI:16199"/>
        <dbReference type="ChEBI" id="CHEBI:36655"/>
        <dbReference type="ChEBI" id="CHEBI:57296"/>
        <dbReference type="EC" id="4.3.2.3"/>
    </reaction>
</comment>
<gene>
    <name evidence="5" type="ORF">CDD81_7125</name>
</gene>
<dbReference type="GO" id="GO:0004848">
    <property type="term" value="F:ureidoglycolate hydrolase activity"/>
    <property type="evidence" value="ECO:0007669"/>
    <property type="project" value="InterPro"/>
</dbReference>
<evidence type="ECO:0000313" key="6">
    <source>
        <dbReference type="Proteomes" id="UP000226192"/>
    </source>
</evidence>
<dbReference type="InterPro" id="IPR024060">
    <property type="entry name" value="Ureidoglycolate_lyase_dom_sf"/>
</dbReference>